<dbReference type="Proteomes" id="UP000694844">
    <property type="component" value="Chromosome 3"/>
</dbReference>
<evidence type="ECO:0000256" key="1">
    <source>
        <dbReference type="SAM" id="MobiDB-lite"/>
    </source>
</evidence>
<protein>
    <submittedName>
        <fullName evidence="3">Coiled-coil domain-containing protein 84-like</fullName>
    </submittedName>
</protein>
<proteinExistence type="predicted"/>
<reference evidence="3" key="1">
    <citation type="submission" date="2025-08" db="UniProtKB">
        <authorList>
            <consortium name="RefSeq"/>
        </authorList>
    </citation>
    <scope>IDENTIFICATION</scope>
    <source>
        <tissue evidence="3">Whole sample</tissue>
    </source>
</reference>
<gene>
    <name evidence="3" type="primary">LOC111125300</name>
</gene>
<dbReference type="OrthoDB" id="1892805at2759"/>
<keyword evidence="2" id="KW-1185">Reference proteome</keyword>
<feature type="region of interest" description="Disordered" evidence="1">
    <location>
        <begin position="378"/>
        <end position="505"/>
    </location>
</feature>
<feature type="region of interest" description="Disordered" evidence="1">
    <location>
        <begin position="511"/>
        <end position="530"/>
    </location>
</feature>
<dbReference type="PANTHER" id="PTHR31198">
    <property type="entry name" value="COILED-COIL DOMAIN-CONTAINING PROTEIN 84"/>
    <property type="match status" value="1"/>
</dbReference>
<dbReference type="GeneID" id="111125300"/>
<dbReference type="Pfam" id="PF14968">
    <property type="entry name" value="CCDC84"/>
    <property type="match status" value="2"/>
</dbReference>
<evidence type="ECO:0000313" key="3">
    <source>
        <dbReference type="RefSeq" id="XP_022324630.1"/>
    </source>
</evidence>
<dbReference type="InterPro" id="IPR028015">
    <property type="entry name" value="CCDC84-like"/>
</dbReference>
<name>A0A8B8DAD8_CRAVI</name>
<dbReference type="PANTHER" id="PTHR31198:SF1">
    <property type="entry name" value="CENTROSOMAL AT-AC SPLICING FACTOR"/>
    <property type="match status" value="1"/>
</dbReference>
<sequence>MFTQFQYCHLCRINHKKKRKHIYSIRHQNIVNNILEKYMRKITEARSTLSSPLIQNSQFERGAKFWCHFCVEENLKHMELDTCAVKYGGLIEHIAGFDHKRKMYNFFYENKVDESKRHPDLFHMKEEDLKKFKEKVAVNAKKYDSGEKEELHKAAEKIRMTQAIRERVVQSQKLQPQIIENAASLRKEEVSYMTPSNLIEKKATLLAKGEGLTFIGSHMYSKNEGNIHSGAPPPWLLSSNEDTSSNEIGPTMDTYKAHLEMEKKKKLPANRVGAKFDHGQSTDQSWLPSFGRVWSKGGRQQSMKYFQRMNATNQTTGEKQKQSLSGLTSDITKDQRIVNCQIDGDISLQSDLRENAIYHSYNGVNIENPEFQTFPFHHQHRSKTDSELSFMPRNVKPYVKKRRPESSATAPSESESEHSGTQFDLGAVHTQMQGSSGSHLSMNHFQHSGNTLTPSVNNSTQFENGSTTQWNHSSSQSTLSKTSQPYVRKRKHDGMGTTGVQSAGYIPMIPTPILEAKAPPPSTSKWKGTS</sequence>
<dbReference type="KEGG" id="cvn:111125300"/>
<accession>A0A8B8DAD8</accession>
<dbReference type="RefSeq" id="XP_022324630.1">
    <property type="nucleotide sequence ID" value="XM_022468922.1"/>
</dbReference>
<feature type="compositionally biased region" description="Low complexity" evidence="1">
    <location>
        <begin position="473"/>
        <end position="484"/>
    </location>
</feature>
<organism evidence="2 3">
    <name type="scientific">Crassostrea virginica</name>
    <name type="common">Eastern oyster</name>
    <dbReference type="NCBI Taxonomy" id="6565"/>
    <lineage>
        <taxon>Eukaryota</taxon>
        <taxon>Metazoa</taxon>
        <taxon>Spiralia</taxon>
        <taxon>Lophotrochozoa</taxon>
        <taxon>Mollusca</taxon>
        <taxon>Bivalvia</taxon>
        <taxon>Autobranchia</taxon>
        <taxon>Pteriomorphia</taxon>
        <taxon>Ostreida</taxon>
        <taxon>Ostreoidea</taxon>
        <taxon>Ostreidae</taxon>
        <taxon>Crassostrea</taxon>
    </lineage>
</organism>
<dbReference type="AlphaFoldDB" id="A0A8B8DAD8"/>
<feature type="compositionally biased region" description="Polar residues" evidence="1">
    <location>
        <begin position="430"/>
        <end position="472"/>
    </location>
</feature>
<evidence type="ECO:0000313" key="2">
    <source>
        <dbReference type="Proteomes" id="UP000694844"/>
    </source>
</evidence>